<dbReference type="InterPro" id="IPR024473">
    <property type="entry name" value="Transposases_IS4_N"/>
</dbReference>
<dbReference type="AlphaFoldDB" id="A0A0B8P800"/>
<evidence type="ECO:0000313" key="3">
    <source>
        <dbReference type="Proteomes" id="UP000031670"/>
    </source>
</evidence>
<proteinExistence type="predicted"/>
<dbReference type="EMBL" id="BBSA01000007">
    <property type="protein sequence ID" value="GAM62960.1"/>
    <property type="molecule type" value="Genomic_DNA"/>
</dbReference>
<dbReference type="Pfam" id="PF13006">
    <property type="entry name" value="Nterm_IS4"/>
    <property type="match status" value="1"/>
</dbReference>
<protein>
    <submittedName>
        <fullName evidence="2">Mobile element protein</fullName>
    </submittedName>
</protein>
<dbReference type="Proteomes" id="UP000031670">
    <property type="component" value="Unassembled WGS sequence"/>
</dbReference>
<gene>
    <name evidence="2" type="ORF">JCM19232_4637</name>
</gene>
<reference evidence="2 3" key="2">
    <citation type="submission" date="2015-01" db="EMBL/GenBank/DDBJ databases">
        <authorList>
            <consortium name="NBRP consortium"/>
            <person name="Sawabe T."/>
            <person name="Meirelles P."/>
            <person name="Feng G."/>
            <person name="Sayaka M."/>
            <person name="Hattori M."/>
            <person name="Ohkuma M."/>
        </authorList>
    </citation>
    <scope>NUCLEOTIDE SEQUENCE [LARGE SCALE GENOMIC DNA]</scope>
    <source>
        <strain evidence="2 3">JCM19232</strain>
    </source>
</reference>
<feature type="domain" description="Transposase IS4 N-terminal" evidence="1">
    <location>
        <begin position="19"/>
        <end position="112"/>
    </location>
</feature>
<accession>A0A0B8P800</accession>
<comment type="caution">
    <text evidence="2">The sequence shown here is derived from an EMBL/GenBank/DDBJ whole genome shotgun (WGS) entry which is preliminary data.</text>
</comment>
<sequence>MSIQNCFVEFLEESPVDVAQLTTFSEHIPDEWIARAAVLSDKATIRRRRLPSDMVLWLIVGMAFFRNEPIAEVARRMNVCAEGLADEELLAKSALTQARQRLGKAAPEWLFKQCGRTWVLSVIPATHGKACKYLR</sequence>
<organism evidence="2 3">
    <name type="scientific">Vibrio ishigakensis</name>
    <dbReference type="NCBI Taxonomy" id="1481914"/>
    <lineage>
        <taxon>Bacteria</taxon>
        <taxon>Pseudomonadati</taxon>
        <taxon>Pseudomonadota</taxon>
        <taxon>Gammaproteobacteria</taxon>
        <taxon>Vibrionales</taxon>
        <taxon>Vibrionaceae</taxon>
        <taxon>Vibrio</taxon>
    </lineage>
</organism>
<reference evidence="2 3" key="1">
    <citation type="submission" date="2015-01" db="EMBL/GenBank/DDBJ databases">
        <title>Vibrio sp. C5 JCM 19232 whole genome shotgun sequence.</title>
        <authorList>
            <person name="Sawabe T."/>
            <person name="Meirelles P."/>
            <person name="Feng G."/>
            <person name="Sayaka M."/>
            <person name="Hattori M."/>
            <person name="Ohkuma M."/>
        </authorList>
    </citation>
    <scope>NUCLEOTIDE SEQUENCE [LARGE SCALE GENOMIC DNA]</scope>
    <source>
        <strain evidence="2 3">JCM19232</strain>
    </source>
</reference>
<name>A0A0B8P800_9VIBR</name>
<evidence type="ECO:0000313" key="2">
    <source>
        <dbReference type="EMBL" id="GAM62960.1"/>
    </source>
</evidence>
<dbReference type="PANTHER" id="PTHR37529">
    <property type="entry name" value="TRANSPOSASE INSG FOR INSERTION SEQUENCE ELEMENT IS4-RELATED"/>
    <property type="match status" value="1"/>
</dbReference>
<evidence type="ECO:0000259" key="1">
    <source>
        <dbReference type="Pfam" id="PF13006"/>
    </source>
</evidence>
<dbReference type="PANTHER" id="PTHR37529:SF1">
    <property type="entry name" value="TRANSPOSASE INSG FOR INSERTION SEQUENCE ELEMENT IS4-RELATED"/>
    <property type="match status" value="1"/>
</dbReference>